<accession>A0A1I4GSK4</accession>
<dbReference type="PROSITE" id="PS51186">
    <property type="entry name" value="GNAT"/>
    <property type="match status" value="1"/>
</dbReference>
<organism evidence="5 6">
    <name type="scientific">Lactococcus garvieae</name>
    <dbReference type="NCBI Taxonomy" id="1363"/>
    <lineage>
        <taxon>Bacteria</taxon>
        <taxon>Bacillati</taxon>
        <taxon>Bacillota</taxon>
        <taxon>Bacilli</taxon>
        <taxon>Lactobacillales</taxon>
        <taxon>Streptococcaceae</taxon>
        <taxon>Lactococcus</taxon>
    </lineage>
</organism>
<reference evidence="5 6" key="1">
    <citation type="submission" date="2016-10" db="EMBL/GenBank/DDBJ databases">
        <authorList>
            <person name="de Groot N.N."/>
        </authorList>
    </citation>
    <scope>NUCLEOTIDE SEQUENCE [LARGE SCALE GENOMIC DNA]</scope>
    <source>
        <strain evidence="5 6">M79</strain>
    </source>
</reference>
<reference evidence="4 7" key="2">
    <citation type="submission" date="2020-06" db="EMBL/GenBank/DDBJ databases">
        <title>Draft genome sequence of Lactic acid bacteria from Okinawan-style tofu.</title>
        <authorList>
            <person name="Takara I."/>
            <person name="Ikematsu S."/>
        </authorList>
    </citation>
    <scope>NUCLEOTIDE SEQUENCE [LARGE SCALE GENOMIC DNA]</scope>
    <source>
        <strain evidence="4">Lg38</strain>
        <strain evidence="7">lg38</strain>
    </source>
</reference>
<evidence type="ECO:0000259" key="3">
    <source>
        <dbReference type="PROSITE" id="PS51186"/>
    </source>
</evidence>
<protein>
    <submittedName>
        <fullName evidence="5">Ribosomal-protein-alanine N-acetyltransferase</fullName>
    </submittedName>
    <submittedName>
        <fullName evidence="4">Ribosomal-protein-alanine acetyltransferase</fullName>
    </submittedName>
</protein>
<name>A0A1I4GSK4_9LACT</name>
<proteinExistence type="predicted"/>
<evidence type="ECO:0000313" key="7">
    <source>
        <dbReference type="Proteomes" id="UP000504756"/>
    </source>
</evidence>
<dbReference type="Pfam" id="PF00583">
    <property type="entry name" value="Acetyltransf_1"/>
    <property type="match status" value="1"/>
</dbReference>
<evidence type="ECO:0000256" key="2">
    <source>
        <dbReference type="ARBA" id="ARBA00023315"/>
    </source>
</evidence>
<keyword evidence="1 5" id="KW-0808">Transferase</keyword>
<dbReference type="AlphaFoldDB" id="A0A1I4GSK4"/>
<dbReference type="PANTHER" id="PTHR42919:SF8">
    <property type="entry name" value="N-ALPHA-ACETYLTRANSFERASE 50"/>
    <property type="match status" value="1"/>
</dbReference>
<evidence type="ECO:0000313" key="5">
    <source>
        <dbReference type="EMBL" id="SFL33028.1"/>
    </source>
</evidence>
<sequence length="188" mass="21573">MKNLKTLLANMFKGFEPRRYLNMDEVDLKSNIDGVDYRLAERKDIVDMLAIERDVYDGEVPWTFSHFEHEIVQDENAFFVSAVVDSKLIGFIGIRLTERGKVVHITNLAVAVAYQGKGVGSNLVNQMIRLMTLLGKQQMTLEVRRDNTKAQGLYRRLGFSTGKLIAHYYEDGGDAVWMSRQLRTEHEN</sequence>
<keyword evidence="2" id="KW-0012">Acyltransferase</keyword>
<evidence type="ECO:0000313" key="6">
    <source>
        <dbReference type="Proteomes" id="UP000181969"/>
    </source>
</evidence>
<evidence type="ECO:0000313" key="4">
    <source>
        <dbReference type="EMBL" id="GFO52138.1"/>
    </source>
</evidence>
<dbReference type="InterPro" id="IPR006464">
    <property type="entry name" value="AcTrfase_RimI/Ard1"/>
</dbReference>
<dbReference type="OMA" id="IEREVYA"/>
<dbReference type="InterPro" id="IPR016181">
    <property type="entry name" value="Acyl_CoA_acyltransferase"/>
</dbReference>
<dbReference type="GO" id="GO:0008080">
    <property type="term" value="F:N-acetyltransferase activity"/>
    <property type="evidence" value="ECO:0007669"/>
    <property type="project" value="InterPro"/>
</dbReference>
<dbReference type="CDD" id="cd04301">
    <property type="entry name" value="NAT_SF"/>
    <property type="match status" value="1"/>
</dbReference>
<dbReference type="EMBL" id="FOTJ01000005">
    <property type="protein sequence ID" value="SFL33028.1"/>
    <property type="molecule type" value="Genomic_DNA"/>
</dbReference>
<evidence type="ECO:0000256" key="1">
    <source>
        <dbReference type="ARBA" id="ARBA00022679"/>
    </source>
</evidence>
<dbReference type="PANTHER" id="PTHR42919">
    <property type="entry name" value="N-ALPHA-ACETYLTRANSFERASE"/>
    <property type="match status" value="1"/>
</dbReference>
<dbReference type="Proteomes" id="UP000181969">
    <property type="component" value="Unassembled WGS sequence"/>
</dbReference>
<dbReference type="InterPro" id="IPR051556">
    <property type="entry name" value="N-term/lysine_N-AcTrnsfr"/>
</dbReference>
<dbReference type="EMBL" id="BLXU01000008">
    <property type="protein sequence ID" value="GFO52138.1"/>
    <property type="molecule type" value="Genomic_DNA"/>
</dbReference>
<gene>
    <name evidence="4" type="primary">ycjC</name>
    <name evidence="4" type="ORF">ikelab_14130</name>
    <name evidence="5" type="ORF">SAMN05216438_10553</name>
</gene>
<feature type="domain" description="N-acetyltransferase" evidence="3">
    <location>
        <begin position="35"/>
        <end position="183"/>
    </location>
</feature>
<dbReference type="SUPFAM" id="SSF55729">
    <property type="entry name" value="Acyl-CoA N-acyltransferases (Nat)"/>
    <property type="match status" value="1"/>
</dbReference>
<dbReference type="NCBIfam" id="TIGR01575">
    <property type="entry name" value="rimI"/>
    <property type="match status" value="1"/>
</dbReference>
<dbReference type="Proteomes" id="UP000504756">
    <property type="component" value="Unassembled WGS sequence"/>
</dbReference>
<dbReference type="Gene3D" id="3.40.630.30">
    <property type="match status" value="1"/>
</dbReference>
<dbReference type="InterPro" id="IPR000182">
    <property type="entry name" value="GNAT_dom"/>
</dbReference>